<dbReference type="Pfam" id="PF03099">
    <property type="entry name" value="BPL_LplA_LipB"/>
    <property type="match status" value="1"/>
</dbReference>
<gene>
    <name evidence="7" type="ORF">BJ968_001363</name>
</gene>
<reference evidence="7 8" key="1">
    <citation type="submission" date="2020-07" db="EMBL/GenBank/DDBJ databases">
        <title>Sequencing the genomes of 1000 actinobacteria strains.</title>
        <authorList>
            <person name="Klenk H.-P."/>
        </authorList>
    </citation>
    <scope>NUCLEOTIDE SEQUENCE [LARGE SCALE GENOMIC DNA]</scope>
    <source>
        <strain evidence="7 8">DSM 7487</strain>
    </source>
</reference>
<name>A0A7Y9DJV6_9ACTN</name>
<dbReference type="PANTHER" id="PTHR12835">
    <property type="entry name" value="BIOTIN PROTEIN LIGASE"/>
    <property type="match status" value="1"/>
</dbReference>
<evidence type="ECO:0000256" key="4">
    <source>
        <dbReference type="ARBA" id="ARBA00023267"/>
    </source>
</evidence>
<dbReference type="InterPro" id="IPR004408">
    <property type="entry name" value="Biotin_CoA_COase_ligase"/>
</dbReference>
<feature type="domain" description="BPL/LPL catalytic" evidence="6">
    <location>
        <begin position="24"/>
        <end position="207"/>
    </location>
</feature>
<dbReference type="GO" id="GO:0004077">
    <property type="term" value="F:biotin--[biotin carboxyl-carrier protein] ligase activity"/>
    <property type="evidence" value="ECO:0007669"/>
    <property type="project" value="UniProtKB-EC"/>
</dbReference>
<dbReference type="InterPro" id="IPR045864">
    <property type="entry name" value="aa-tRNA-synth_II/BPL/LPL"/>
</dbReference>
<dbReference type="GO" id="GO:0005524">
    <property type="term" value="F:ATP binding"/>
    <property type="evidence" value="ECO:0007669"/>
    <property type="project" value="UniProtKB-KW"/>
</dbReference>
<dbReference type="PROSITE" id="PS51733">
    <property type="entry name" value="BPL_LPL_CATALYTIC"/>
    <property type="match status" value="1"/>
</dbReference>
<evidence type="ECO:0000313" key="7">
    <source>
        <dbReference type="EMBL" id="NYD21823.1"/>
    </source>
</evidence>
<dbReference type="SUPFAM" id="SSF55681">
    <property type="entry name" value="Class II aaRS and biotin synthetases"/>
    <property type="match status" value="1"/>
</dbReference>
<dbReference type="InterPro" id="IPR003142">
    <property type="entry name" value="BPL_C"/>
</dbReference>
<keyword evidence="1 7" id="KW-0436">Ligase</keyword>
<keyword evidence="3" id="KW-0067">ATP-binding</keyword>
<evidence type="ECO:0000256" key="5">
    <source>
        <dbReference type="ARBA" id="ARBA00024227"/>
    </source>
</evidence>
<dbReference type="AlphaFoldDB" id="A0A7Y9DJV6"/>
<dbReference type="CDD" id="cd16442">
    <property type="entry name" value="BPL"/>
    <property type="match status" value="1"/>
</dbReference>
<dbReference type="GO" id="GO:0005737">
    <property type="term" value="C:cytoplasm"/>
    <property type="evidence" value="ECO:0007669"/>
    <property type="project" value="TreeGrafter"/>
</dbReference>
<dbReference type="PANTHER" id="PTHR12835:SF5">
    <property type="entry name" value="BIOTIN--PROTEIN LIGASE"/>
    <property type="match status" value="1"/>
</dbReference>
<dbReference type="SUPFAM" id="SSF50037">
    <property type="entry name" value="C-terminal domain of transcriptional repressors"/>
    <property type="match status" value="1"/>
</dbReference>
<evidence type="ECO:0000256" key="1">
    <source>
        <dbReference type="ARBA" id="ARBA00022598"/>
    </source>
</evidence>
<keyword evidence="2" id="KW-0547">Nucleotide-binding</keyword>
<dbReference type="EC" id="6.3.4.15" evidence="5"/>
<dbReference type="Pfam" id="PF02237">
    <property type="entry name" value="BPL_C"/>
    <property type="match status" value="1"/>
</dbReference>
<dbReference type="EMBL" id="JACCBB010000001">
    <property type="protein sequence ID" value="NYD21823.1"/>
    <property type="molecule type" value="Genomic_DNA"/>
</dbReference>
<dbReference type="Gene3D" id="2.30.30.100">
    <property type="match status" value="1"/>
</dbReference>
<keyword evidence="4" id="KW-0092">Biotin</keyword>
<dbReference type="RefSeq" id="WP_179750389.1">
    <property type="nucleotide sequence ID" value="NZ_BAAAGN010000005.1"/>
</dbReference>
<proteinExistence type="predicted"/>
<evidence type="ECO:0000256" key="2">
    <source>
        <dbReference type="ARBA" id="ARBA00022741"/>
    </source>
</evidence>
<accession>A0A7Y9DJV6</accession>
<keyword evidence="8" id="KW-1185">Reference proteome</keyword>
<evidence type="ECO:0000259" key="6">
    <source>
        <dbReference type="PROSITE" id="PS51733"/>
    </source>
</evidence>
<dbReference type="InterPro" id="IPR008988">
    <property type="entry name" value="Transcriptional_repressor_C"/>
</dbReference>
<dbReference type="Proteomes" id="UP000521922">
    <property type="component" value="Unassembled WGS sequence"/>
</dbReference>
<dbReference type="InterPro" id="IPR004143">
    <property type="entry name" value="BPL_LPL_catalytic"/>
</dbReference>
<comment type="caution">
    <text evidence="7">The sequence shown here is derived from an EMBL/GenBank/DDBJ whole genome shotgun (WGS) entry which is preliminary data.</text>
</comment>
<evidence type="ECO:0000256" key="3">
    <source>
        <dbReference type="ARBA" id="ARBA00022840"/>
    </source>
</evidence>
<dbReference type="NCBIfam" id="TIGR00121">
    <property type="entry name" value="birA_ligase"/>
    <property type="match status" value="1"/>
</dbReference>
<protein>
    <recommendedName>
        <fullName evidence="5">biotin--[biotin carboxyl-carrier protein] ligase</fullName>
        <ecNumber evidence="5">6.3.4.15</ecNumber>
    </recommendedName>
</protein>
<dbReference type="Gene3D" id="3.30.930.10">
    <property type="entry name" value="Bira Bifunctional Protein, Domain 2"/>
    <property type="match status" value="1"/>
</dbReference>
<evidence type="ECO:0000313" key="8">
    <source>
        <dbReference type="Proteomes" id="UP000521922"/>
    </source>
</evidence>
<sequence length="273" mass="28639">MSEPTEPSPSPWSDLDRPPLRAGALRTALVGPGGWSRLDVVASTGSTNADLLADAGAPDGAVLVADHQAAGRGRLGRTWTAPPRSSLAVSVLLRPTPAPERWSLLPLVTGLAVVDALDALGVQAGLKWPNDVLVTGPDRPGKVCGVLCEARPDRVVLGAGINVSLRADELPVETATSLVLAGSGSRDRDTVLRRYLRALRLRLDDWEAGRSPLADYRAVSSTIGAQVRAQLPDGTSLEGEALDVDDDGRLVVRTSDGARTSLTAADVVHLRPR</sequence>
<organism evidence="7 8">
    <name type="scientific">Kineococcus aurantiacus</name>
    <dbReference type="NCBI Taxonomy" id="37633"/>
    <lineage>
        <taxon>Bacteria</taxon>
        <taxon>Bacillati</taxon>
        <taxon>Actinomycetota</taxon>
        <taxon>Actinomycetes</taxon>
        <taxon>Kineosporiales</taxon>
        <taxon>Kineosporiaceae</taxon>
        <taxon>Kineococcus</taxon>
    </lineage>
</organism>